<dbReference type="STRING" id="293826.Amet_1552"/>
<evidence type="ECO:0000313" key="7">
    <source>
        <dbReference type="EMBL" id="ABR47736.1"/>
    </source>
</evidence>
<accession>A6TNG8</accession>
<protein>
    <submittedName>
        <fullName evidence="7">Putative transcriptional regulator, MerR family</fullName>
    </submittedName>
</protein>
<dbReference type="eggNOG" id="COG0789">
    <property type="taxonomic scope" value="Bacteria"/>
</dbReference>
<gene>
    <name evidence="7" type="ordered locus">Amet_1552</name>
</gene>
<keyword evidence="4" id="KW-0804">Transcription</keyword>
<dbReference type="Proteomes" id="UP000001572">
    <property type="component" value="Chromosome"/>
</dbReference>
<dbReference type="PROSITE" id="PS50937">
    <property type="entry name" value="HTH_MERR_2"/>
    <property type="match status" value="1"/>
</dbReference>
<keyword evidence="1" id="KW-0678">Repressor</keyword>
<dbReference type="KEGG" id="amt:Amet_1552"/>
<evidence type="ECO:0000256" key="5">
    <source>
        <dbReference type="SAM" id="Coils"/>
    </source>
</evidence>
<dbReference type="Gene3D" id="1.10.1660.10">
    <property type="match status" value="1"/>
</dbReference>
<feature type="domain" description="HTH merR-type" evidence="6">
    <location>
        <begin position="1"/>
        <end position="72"/>
    </location>
</feature>
<dbReference type="CDD" id="cd00592">
    <property type="entry name" value="HTH_MerR-like"/>
    <property type="match status" value="1"/>
</dbReference>
<evidence type="ECO:0000256" key="4">
    <source>
        <dbReference type="ARBA" id="ARBA00023163"/>
    </source>
</evidence>
<keyword evidence="5" id="KW-0175">Coiled coil</keyword>
<dbReference type="HOGENOM" id="CLU_065103_3_0_9"/>
<name>A6TNG8_ALKMQ</name>
<dbReference type="GO" id="GO:0003677">
    <property type="term" value="F:DNA binding"/>
    <property type="evidence" value="ECO:0007669"/>
    <property type="project" value="UniProtKB-KW"/>
</dbReference>
<dbReference type="PANTHER" id="PTHR30204:SF69">
    <property type="entry name" value="MERR-FAMILY TRANSCRIPTIONAL REGULATOR"/>
    <property type="match status" value="1"/>
</dbReference>
<evidence type="ECO:0000256" key="2">
    <source>
        <dbReference type="ARBA" id="ARBA00023015"/>
    </source>
</evidence>
<evidence type="ECO:0000256" key="1">
    <source>
        <dbReference type="ARBA" id="ARBA00022491"/>
    </source>
</evidence>
<sequence length="276" mass="32334">MIFRIGGVKKILGVCAETLRFFDKKGVVVPKRDVENNYRYYDGRDVNRIVAYIFFRSLDFSMEDSINLIQRLSNKEAKLKMEQQEEQVAEKIIKYQLILERLAFQKNLYHRADIMVDQYLVEELPGYMFYSNQNNRIFDSDEVEKEHTQTWVNAMPQSMVAFHIPQQQIQTAGLIHWGYALQTDDHQRDLHSNLITNLPYTVKHPKQTTVFTVLKSVNEDLKVKARFDPLLQYIENRHMTVAGDVFGTIINQSSQDSTVTYFAVWVPVKPKTDKND</sequence>
<keyword evidence="8" id="KW-1185">Reference proteome</keyword>
<evidence type="ECO:0000256" key="3">
    <source>
        <dbReference type="ARBA" id="ARBA00023125"/>
    </source>
</evidence>
<dbReference type="GO" id="GO:0003700">
    <property type="term" value="F:DNA-binding transcription factor activity"/>
    <property type="evidence" value="ECO:0007669"/>
    <property type="project" value="InterPro"/>
</dbReference>
<dbReference type="InterPro" id="IPR000551">
    <property type="entry name" value="MerR-type_HTH_dom"/>
</dbReference>
<dbReference type="AlphaFoldDB" id="A6TNG8"/>
<feature type="coiled-coil region" evidence="5">
    <location>
        <begin position="62"/>
        <end position="94"/>
    </location>
</feature>
<keyword evidence="3" id="KW-0238">DNA-binding</keyword>
<dbReference type="InterPro" id="IPR047057">
    <property type="entry name" value="MerR_fam"/>
</dbReference>
<organism evidence="7 8">
    <name type="scientific">Alkaliphilus metalliredigens (strain QYMF)</name>
    <dbReference type="NCBI Taxonomy" id="293826"/>
    <lineage>
        <taxon>Bacteria</taxon>
        <taxon>Bacillati</taxon>
        <taxon>Bacillota</taxon>
        <taxon>Clostridia</taxon>
        <taxon>Peptostreptococcales</taxon>
        <taxon>Natronincolaceae</taxon>
        <taxon>Alkaliphilus</taxon>
    </lineage>
</organism>
<dbReference type="InterPro" id="IPR009061">
    <property type="entry name" value="DNA-bd_dom_put_sf"/>
</dbReference>
<dbReference type="PANTHER" id="PTHR30204">
    <property type="entry name" value="REDOX-CYCLING DRUG-SENSING TRANSCRIPTIONAL ACTIVATOR SOXR"/>
    <property type="match status" value="1"/>
</dbReference>
<dbReference type="SUPFAM" id="SSF46955">
    <property type="entry name" value="Putative DNA-binding domain"/>
    <property type="match status" value="1"/>
</dbReference>
<dbReference type="EMBL" id="CP000724">
    <property type="protein sequence ID" value="ABR47736.1"/>
    <property type="molecule type" value="Genomic_DNA"/>
</dbReference>
<keyword evidence="2" id="KW-0805">Transcription regulation</keyword>
<dbReference type="RefSeq" id="WP_012062774.1">
    <property type="nucleotide sequence ID" value="NC_009633.1"/>
</dbReference>
<dbReference type="Pfam" id="PF13411">
    <property type="entry name" value="MerR_1"/>
    <property type="match status" value="1"/>
</dbReference>
<proteinExistence type="predicted"/>
<evidence type="ECO:0000259" key="6">
    <source>
        <dbReference type="PROSITE" id="PS50937"/>
    </source>
</evidence>
<dbReference type="SMART" id="SM00422">
    <property type="entry name" value="HTH_MERR"/>
    <property type="match status" value="1"/>
</dbReference>
<reference evidence="8" key="1">
    <citation type="journal article" date="2016" name="Genome Announc.">
        <title>Complete genome sequence of Alkaliphilus metalliredigens strain QYMF, an alkaliphilic and metal-reducing bacterium isolated from borax-contaminated leachate ponds.</title>
        <authorList>
            <person name="Hwang C."/>
            <person name="Copeland A."/>
            <person name="Lucas S."/>
            <person name="Lapidus A."/>
            <person name="Barry K."/>
            <person name="Detter J.C."/>
            <person name="Glavina Del Rio T."/>
            <person name="Hammon N."/>
            <person name="Israni S."/>
            <person name="Dalin E."/>
            <person name="Tice H."/>
            <person name="Pitluck S."/>
            <person name="Chertkov O."/>
            <person name="Brettin T."/>
            <person name="Bruce D."/>
            <person name="Han C."/>
            <person name="Schmutz J."/>
            <person name="Larimer F."/>
            <person name="Land M.L."/>
            <person name="Hauser L."/>
            <person name="Kyrpides N."/>
            <person name="Mikhailova N."/>
            <person name="Ye Q."/>
            <person name="Zhou J."/>
            <person name="Richardson P."/>
            <person name="Fields M.W."/>
        </authorList>
    </citation>
    <scope>NUCLEOTIDE SEQUENCE [LARGE SCALE GENOMIC DNA]</scope>
    <source>
        <strain evidence="8">QYMF</strain>
    </source>
</reference>
<evidence type="ECO:0000313" key="8">
    <source>
        <dbReference type="Proteomes" id="UP000001572"/>
    </source>
</evidence>
<dbReference type="OrthoDB" id="9773308at2"/>